<dbReference type="AlphaFoldDB" id="A0A2G8K0W7"/>
<dbReference type="OrthoDB" id="5796153at2759"/>
<dbReference type="InterPro" id="IPR017853">
    <property type="entry name" value="GH"/>
</dbReference>
<keyword evidence="4" id="KW-0325">Glycoprotein</keyword>
<comment type="caution">
    <text evidence="8">The sequence shown here is derived from an EMBL/GenBank/DDBJ whole genome shotgun (WGS) entry which is preliminary data.</text>
</comment>
<dbReference type="InterPro" id="IPR013785">
    <property type="entry name" value="Aldolase_TIM"/>
</dbReference>
<gene>
    <name evidence="8" type="ORF">BSL78_21503</name>
</gene>
<evidence type="ECO:0000256" key="6">
    <source>
        <dbReference type="RuleBase" id="RU610713"/>
    </source>
</evidence>
<dbReference type="PRINTS" id="PR00846">
    <property type="entry name" value="GLHYDRLASE56"/>
</dbReference>
<keyword evidence="3" id="KW-1015">Disulfide bond</keyword>
<accession>A0A2G8K0W7</accession>
<evidence type="ECO:0000256" key="4">
    <source>
        <dbReference type="ARBA" id="ARBA00023180"/>
    </source>
</evidence>
<dbReference type="PRINTS" id="PR00847">
    <property type="entry name" value="HYALURONDASE"/>
</dbReference>
<protein>
    <recommendedName>
        <fullName evidence="6">Hyaluronidase</fullName>
        <ecNumber evidence="6">3.2.1.35</ecNumber>
    </recommendedName>
</protein>
<evidence type="ECO:0000256" key="7">
    <source>
        <dbReference type="SAM" id="SignalP"/>
    </source>
</evidence>
<name>A0A2G8K0W7_STIJA</name>
<dbReference type="InterPro" id="IPR018155">
    <property type="entry name" value="Hyaluronidase"/>
</dbReference>
<feature type="signal peptide" evidence="7">
    <location>
        <begin position="1"/>
        <end position="21"/>
    </location>
</feature>
<dbReference type="FunFam" id="3.20.20.70:FF:000065">
    <property type="entry name" value="Hyaluronidase"/>
    <property type="match status" value="1"/>
</dbReference>
<dbReference type="GO" id="GO:0030214">
    <property type="term" value="P:hyaluronan catabolic process"/>
    <property type="evidence" value="ECO:0007669"/>
    <property type="project" value="TreeGrafter"/>
</dbReference>
<evidence type="ECO:0000256" key="3">
    <source>
        <dbReference type="ARBA" id="ARBA00023157"/>
    </source>
</evidence>
<dbReference type="PANTHER" id="PTHR11769:SF35">
    <property type="entry name" value="HYALURONIDASE"/>
    <property type="match status" value="1"/>
</dbReference>
<dbReference type="SUPFAM" id="SSF51445">
    <property type="entry name" value="(Trans)glycosidases"/>
    <property type="match status" value="1"/>
</dbReference>
<sequence>MGINIILRMTIVFVMTSVLETVQIHNQPHQADNSNQAEYDYASSWRPAKYNGKSPFTAFWNVPSYACSHLFNISLHLDEYGIVANKGENFTGDKVVIFYDDDLGHYPYFNKSSQPINGGLPQTSDLLAHLEKATDDVLLTIPDPAFNGIGILDWEAWRPQWAQNFDTKKSTRKQSKKLVQERHPKWSDEMIELVALIEYEQAAKYFMDSTLRLVKELRPHAKWGFYHFPYCNNGKEPQRACSPGVEASNENITWLFDSSTALYPSIYLHGQETEMRDYVNGVVTEALRVRKLSNNKFADIFPYTRYLYSHSELFFTKEDLNATILQSAQMGCSGVVFWGSNNDTHTAESCSQLQSYLQVSLGPWVKRVTDAASLCSLNICSANGRCVGDILTCASSWQKLEGMGTHEKEMLGMRDNRGQQSLFACTCDCYEGWSGTSCSISG</sequence>
<comment type="catalytic activity">
    <reaction evidence="6">
        <text>Random hydrolysis of (1-&gt;4)-linkages between N-acetyl-beta-D-glucosamine and D-glucuronate residues in hyaluronate.</text>
        <dbReference type="EC" id="3.2.1.35"/>
    </reaction>
</comment>
<dbReference type="GO" id="GO:0004415">
    <property type="term" value="F:hyalurononglucosaminidase activity"/>
    <property type="evidence" value="ECO:0007669"/>
    <property type="project" value="UniProtKB-UniRule"/>
</dbReference>
<dbReference type="PANTHER" id="PTHR11769">
    <property type="entry name" value="HYALURONIDASE"/>
    <property type="match status" value="1"/>
</dbReference>
<dbReference type="Pfam" id="PF01630">
    <property type="entry name" value="Glyco_hydro_56"/>
    <property type="match status" value="1"/>
</dbReference>
<organism evidence="8 9">
    <name type="scientific">Stichopus japonicus</name>
    <name type="common">Sea cucumber</name>
    <dbReference type="NCBI Taxonomy" id="307972"/>
    <lineage>
        <taxon>Eukaryota</taxon>
        <taxon>Metazoa</taxon>
        <taxon>Echinodermata</taxon>
        <taxon>Eleutherozoa</taxon>
        <taxon>Echinozoa</taxon>
        <taxon>Holothuroidea</taxon>
        <taxon>Aspidochirotacea</taxon>
        <taxon>Aspidochirotida</taxon>
        <taxon>Stichopodidae</taxon>
        <taxon>Apostichopus</taxon>
    </lineage>
</organism>
<dbReference type="EMBL" id="MRZV01001000">
    <property type="protein sequence ID" value="PIK41651.1"/>
    <property type="molecule type" value="Genomic_DNA"/>
</dbReference>
<feature type="chain" id="PRO_5013930080" description="Hyaluronidase" evidence="7">
    <location>
        <begin position="22"/>
        <end position="442"/>
    </location>
</feature>
<dbReference type="EC" id="3.2.1.35" evidence="6"/>
<evidence type="ECO:0000256" key="2">
    <source>
        <dbReference type="ARBA" id="ARBA00022801"/>
    </source>
</evidence>
<evidence type="ECO:0000313" key="9">
    <source>
        <dbReference type="Proteomes" id="UP000230750"/>
    </source>
</evidence>
<proteinExistence type="inferred from homology"/>
<evidence type="ECO:0000256" key="1">
    <source>
        <dbReference type="ARBA" id="ARBA00008871"/>
    </source>
</evidence>
<keyword evidence="9" id="KW-1185">Reference proteome</keyword>
<keyword evidence="5 6" id="KW-0326">Glycosidase</keyword>
<evidence type="ECO:0000256" key="5">
    <source>
        <dbReference type="ARBA" id="ARBA00023295"/>
    </source>
</evidence>
<keyword evidence="2 6" id="KW-0378">Hydrolase</keyword>
<dbReference type="InterPro" id="IPR001329">
    <property type="entry name" value="Venom_Hyaluronidase"/>
</dbReference>
<dbReference type="GO" id="GO:0006952">
    <property type="term" value="P:defense response"/>
    <property type="evidence" value="ECO:0007669"/>
    <property type="project" value="InterPro"/>
</dbReference>
<dbReference type="Proteomes" id="UP000230750">
    <property type="component" value="Unassembled WGS sequence"/>
</dbReference>
<evidence type="ECO:0000313" key="8">
    <source>
        <dbReference type="EMBL" id="PIK41651.1"/>
    </source>
</evidence>
<keyword evidence="7" id="KW-0732">Signal</keyword>
<dbReference type="GO" id="GO:0005975">
    <property type="term" value="P:carbohydrate metabolic process"/>
    <property type="evidence" value="ECO:0007669"/>
    <property type="project" value="InterPro"/>
</dbReference>
<dbReference type="Gene3D" id="3.20.20.70">
    <property type="entry name" value="Aldolase class I"/>
    <property type="match status" value="1"/>
</dbReference>
<dbReference type="STRING" id="307972.A0A2G8K0W7"/>
<comment type="similarity">
    <text evidence="1 6">Belongs to the glycosyl hydrolase 56 family.</text>
</comment>
<reference evidence="8 9" key="1">
    <citation type="journal article" date="2017" name="PLoS Biol.">
        <title>The sea cucumber genome provides insights into morphological evolution and visceral regeneration.</title>
        <authorList>
            <person name="Zhang X."/>
            <person name="Sun L."/>
            <person name="Yuan J."/>
            <person name="Sun Y."/>
            <person name="Gao Y."/>
            <person name="Zhang L."/>
            <person name="Li S."/>
            <person name="Dai H."/>
            <person name="Hamel J.F."/>
            <person name="Liu C."/>
            <person name="Yu Y."/>
            <person name="Liu S."/>
            <person name="Lin W."/>
            <person name="Guo K."/>
            <person name="Jin S."/>
            <person name="Xu P."/>
            <person name="Storey K.B."/>
            <person name="Huan P."/>
            <person name="Zhang T."/>
            <person name="Zhou Y."/>
            <person name="Zhang J."/>
            <person name="Lin C."/>
            <person name="Li X."/>
            <person name="Xing L."/>
            <person name="Huo D."/>
            <person name="Sun M."/>
            <person name="Wang L."/>
            <person name="Mercier A."/>
            <person name="Li F."/>
            <person name="Yang H."/>
            <person name="Xiang J."/>
        </authorList>
    </citation>
    <scope>NUCLEOTIDE SEQUENCE [LARGE SCALE GENOMIC DNA]</scope>
    <source>
        <strain evidence="8">Shaxun</strain>
        <tissue evidence="8">Muscle</tissue>
    </source>
</reference>